<keyword evidence="9" id="KW-0539">Nucleus</keyword>
<protein>
    <recommendedName>
        <fullName evidence="11">methylated diphthine methylhydrolase</fullName>
        <ecNumber evidence="11">3.1.1.97</ecNumber>
    </recommendedName>
</protein>
<keyword evidence="5" id="KW-0378">Hydrolase</keyword>
<comment type="similarity">
    <text evidence="10">Belongs to the DPH7 family.</text>
</comment>
<dbReference type="Proteomes" id="UP001438707">
    <property type="component" value="Unassembled WGS sequence"/>
</dbReference>
<evidence type="ECO:0000256" key="13">
    <source>
        <dbReference type="PROSITE-ProRule" id="PRU00221"/>
    </source>
</evidence>
<dbReference type="Gene3D" id="3.30.730.10">
    <property type="entry name" value="AP2/ERF domain"/>
    <property type="match status" value="3"/>
</dbReference>
<comment type="catalytic activity">
    <reaction evidence="12">
        <text>diphthine methyl ester-[translation elongation factor 2] + H2O = diphthine-[translation elongation factor 2] + methanol + H(+)</text>
        <dbReference type="Rhea" id="RHEA:42656"/>
        <dbReference type="Rhea" id="RHEA-COMP:10172"/>
        <dbReference type="Rhea" id="RHEA-COMP:10173"/>
        <dbReference type="ChEBI" id="CHEBI:15377"/>
        <dbReference type="ChEBI" id="CHEBI:15378"/>
        <dbReference type="ChEBI" id="CHEBI:17790"/>
        <dbReference type="ChEBI" id="CHEBI:79005"/>
        <dbReference type="ChEBI" id="CHEBI:82696"/>
        <dbReference type="EC" id="3.1.1.97"/>
    </reaction>
</comment>
<dbReference type="InterPro" id="IPR001471">
    <property type="entry name" value="AP2/ERF_dom"/>
</dbReference>
<dbReference type="InterPro" id="IPR016177">
    <property type="entry name" value="DNA-bd_dom_sf"/>
</dbReference>
<dbReference type="Pfam" id="PF00400">
    <property type="entry name" value="WD40"/>
    <property type="match status" value="1"/>
</dbReference>
<dbReference type="Gene3D" id="2.130.10.10">
    <property type="entry name" value="YVTN repeat-like/Quinoprotein amine dehydrogenase"/>
    <property type="match status" value="1"/>
</dbReference>
<feature type="compositionally biased region" description="Low complexity" evidence="14">
    <location>
        <begin position="728"/>
        <end position="744"/>
    </location>
</feature>
<dbReference type="EC" id="3.1.1.97" evidence="11"/>
<dbReference type="InterPro" id="IPR052415">
    <property type="entry name" value="Diphthine_MTase"/>
</dbReference>
<proteinExistence type="inferred from homology"/>
<dbReference type="AlphaFoldDB" id="A0AAW1R0E1"/>
<evidence type="ECO:0000256" key="3">
    <source>
        <dbReference type="ARBA" id="ARBA00022574"/>
    </source>
</evidence>
<dbReference type="SUPFAM" id="SSF54171">
    <property type="entry name" value="DNA-binding domain"/>
    <property type="match status" value="3"/>
</dbReference>
<evidence type="ECO:0000313" key="16">
    <source>
        <dbReference type="EMBL" id="KAK9827232.1"/>
    </source>
</evidence>
<reference evidence="16 17" key="1">
    <citation type="journal article" date="2024" name="Nat. Commun.">
        <title>Phylogenomics reveals the evolutionary origins of lichenization in chlorophyte algae.</title>
        <authorList>
            <person name="Puginier C."/>
            <person name="Libourel C."/>
            <person name="Otte J."/>
            <person name="Skaloud P."/>
            <person name="Haon M."/>
            <person name="Grisel S."/>
            <person name="Petersen M."/>
            <person name="Berrin J.G."/>
            <person name="Delaux P.M."/>
            <person name="Dal Grande F."/>
            <person name="Keller J."/>
        </authorList>
    </citation>
    <scope>NUCLEOTIDE SEQUENCE [LARGE SCALE GENOMIC DNA]</scope>
    <source>
        <strain evidence="16 17">SAG 2145</strain>
    </source>
</reference>
<keyword evidence="6" id="KW-0805">Transcription regulation</keyword>
<dbReference type="GO" id="GO:0003677">
    <property type="term" value="F:DNA binding"/>
    <property type="evidence" value="ECO:0007669"/>
    <property type="project" value="UniProtKB-KW"/>
</dbReference>
<evidence type="ECO:0000256" key="5">
    <source>
        <dbReference type="ARBA" id="ARBA00022801"/>
    </source>
</evidence>
<dbReference type="CDD" id="cd00018">
    <property type="entry name" value="AP2"/>
    <property type="match status" value="2"/>
</dbReference>
<dbReference type="SMART" id="SM00320">
    <property type="entry name" value="WD40"/>
    <property type="match status" value="4"/>
</dbReference>
<evidence type="ECO:0000259" key="15">
    <source>
        <dbReference type="PROSITE" id="PS51032"/>
    </source>
</evidence>
<feature type="compositionally biased region" description="Polar residues" evidence="14">
    <location>
        <begin position="745"/>
        <end position="761"/>
    </location>
</feature>
<feature type="domain" description="AP2/ERF" evidence="15">
    <location>
        <begin position="404"/>
        <end position="462"/>
    </location>
</feature>
<feature type="domain" description="AP2/ERF" evidence="15">
    <location>
        <begin position="498"/>
        <end position="554"/>
    </location>
</feature>
<evidence type="ECO:0000256" key="11">
    <source>
        <dbReference type="ARBA" id="ARBA00039131"/>
    </source>
</evidence>
<dbReference type="PROSITE" id="PS50082">
    <property type="entry name" value="WD_REPEATS_2"/>
    <property type="match status" value="1"/>
</dbReference>
<keyword evidence="4" id="KW-0677">Repeat</keyword>
<dbReference type="GO" id="GO:0017183">
    <property type="term" value="P:protein histidyl modification to diphthamide"/>
    <property type="evidence" value="ECO:0007669"/>
    <property type="project" value="TreeGrafter"/>
</dbReference>
<keyword evidence="3 13" id="KW-0853">WD repeat</keyword>
<evidence type="ECO:0000256" key="1">
    <source>
        <dbReference type="ARBA" id="ARBA00004123"/>
    </source>
</evidence>
<dbReference type="InterPro" id="IPR036955">
    <property type="entry name" value="AP2/ERF_dom_sf"/>
</dbReference>
<evidence type="ECO:0000256" key="8">
    <source>
        <dbReference type="ARBA" id="ARBA00023163"/>
    </source>
</evidence>
<feature type="region of interest" description="Disordered" evidence="14">
    <location>
        <begin position="696"/>
        <end position="936"/>
    </location>
</feature>
<gene>
    <name evidence="16" type="ORF">WJX74_011066</name>
</gene>
<evidence type="ECO:0000256" key="7">
    <source>
        <dbReference type="ARBA" id="ARBA00023125"/>
    </source>
</evidence>
<dbReference type="GO" id="GO:0005634">
    <property type="term" value="C:nucleus"/>
    <property type="evidence" value="ECO:0007669"/>
    <property type="project" value="UniProtKB-SubCell"/>
</dbReference>
<evidence type="ECO:0000256" key="9">
    <source>
        <dbReference type="ARBA" id="ARBA00023242"/>
    </source>
</evidence>
<evidence type="ECO:0000256" key="6">
    <source>
        <dbReference type="ARBA" id="ARBA00023015"/>
    </source>
</evidence>
<dbReference type="SMART" id="SM00380">
    <property type="entry name" value="AP2"/>
    <property type="match status" value="3"/>
</dbReference>
<evidence type="ECO:0000256" key="14">
    <source>
        <dbReference type="SAM" id="MobiDB-lite"/>
    </source>
</evidence>
<dbReference type="PROSITE" id="PS51032">
    <property type="entry name" value="AP2_ERF"/>
    <property type="match status" value="3"/>
</dbReference>
<feature type="domain" description="AP2/ERF" evidence="15">
    <location>
        <begin position="309"/>
        <end position="365"/>
    </location>
</feature>
<dbReference type="InterPro" id="IPR036322">
    <property type="entry name" value="WD40_repeat_dom_sf"/>
</dbReference>
<dbReference type="InterPro" id="IPR001680">
    <property type="entry name" value="WD40_rpt"/>
</dbReference>
<accession>A0AAW1R0E1</accession>
<keyword evidence="7" id="KW-0238">DNA-binding</keyword>
<sequence>MLQAALQTPLNADFAAFCPVDGMQQLLAVGTYQLDETSQKRVGRLHLAVDGTAIDSQAVAQCWLQAQPVAKQLKFRESELKITQRWSAHELEVWTAAFDHWQGNLLHTGADDAVWHGWDLRDCATPAFSIRKEHKAGVCCIQSHPQQEHIICTGSYDESARIWDCRSMSRPLLSAKLATGGGVWRLRWHPQDPDLLLAACMQEGFKVLRCGSRFNAIYMQQHYGAQRTLAYGADWSYAANQPQLVATCSFYDRQVKVMDALLDVAASMSTGCGTPGGQEELSGSEGGAVDTEKGPAEEDRGARSEQSTRFRGVYKNRHDGKWRAEITSGRRKKSLGLYGSEEEAAQAYDRAALSLRGPGAFTNFAASRNNYAAIGRLTAGDPGSSKPSAGSRSLAAANSPTASRFMGVFWASDRQQWEARIWTRAGDQHRLVGRYESAEAAARAYDQAAVALHGPEAFTNFSGTASPASVPTDMHQAAMNSSPAHRMPRNALGKGSSKFRGVSWHKDNMKWRATIFKGSKPVHIGYFDSQETAARAYDQESLKLRGPNSNLNFPLSSYAVTLPMERVQPPAVLGSSHITDTEPASELLRDEHIWREMQEASRSTTTAVPTLVPQSTGHATSDTIDAATMRALQLHDARLLEQNWQFLMALRASLACTPPALAQQALTSLLAACASSAPQQALAAQLQTHLTSLAQASFNGIPPPQSTTSTAQHRSQKRSSKPDPGMPSLSQAAHAHQSYQALSQTWSPLDSDSIPGSSQLPQVPAARASGSADTSSLLPGGLGSFGQGFLNMSRPGSASGSRPPSAQHLSDLGPLHSSSPTLEATLLHHQRASSSPSSLVHLLADPAGPSQGLQRPMSDPSRFDQRSASSSLRWGDKGLRTDLTSLHRQRPPLNGRRISTENKDHNGGSAPRNDHPAYSAAPDQEMPAPPKRPRVL</sequence>
<feature type="repeat" description="WD" evidence="13">
    <location>
        <begin position="131"/>
        <end position="164"/>
    </location>
</feature>
<feature type="region of interest" description="Disordered" evidence="14">
    <location>
        <begin position="273"/>
        <end position="309"/>
    </location>
</feature>
<evidence type="ECO:0000256" key="2">
    <source>
        <dbReference type="ARBA" id="ARBA00005156"/>
    </source>
</evidence>
<dbReference type="SUPFAM" id="SSF50978">
    <property type="entry name" value="WD40 repeat-like"/>
    <property type="match status" value="1"/>
</dbReference>
<dbReference type="GO" id="GO:0061685">
    <property type="term" value="F:diphthine methylesterase activity"/>
    <property type="evidence" value="ECO:0007669"/>
    <property type="project" value="UniProtKB-EC"/>
</dbReference>
<dbReference type="GO" id="GO:0005737">
    <property type="term" value="C:cytoplasm"/>
    <property type="evidence" value="ECO:0007669"/>
    <property type="project" value="TreeGrafter"/>
</dbReference>
<evidence type="ECO:0000313" key="17">
    <source>
        <dbReference type="Proteomes" id="UP001438707"/>
    </source>
</evidence>
<dbReference type="PANTHER" id="PTHR46042">
    <property type="entry name" value="DIPHTHINE METHYLTRANSFERASE"/>
    <property type="match status" value="1"/>
</dbReference>
<comment type="caution">
    <text evidence="16">The sequence shown here is derived from an EMBL/GenBank/DDBJ whole genome shotgun (WGS) entry which is preliminary data.</text>
</comment>
<dbReference type="GO" id="GO:0003700">
    <property type="term" value="F:DNA-binding transcription factor activity"/>
    <property type="evidence" value="ECO:0007669"/>
    <property type="project" value="InterPro"/>
</dbReference>
<comment type="subcellular location">
    <subcellularLocation>
        <location evidence="1">Nucleus</location>
    </subcellularLocation>
</comment>
<keyword evidence="17" id="KW-1185">Reference proteome</keyword>
<dbReference type="EMBL" id="JALJOS010000019">
    <property type="protein sequence ID" value="KAK9827232.1"/>
    <property type="molecule type" value="Genomic_DNA"/>
</dbReference>
<keyword evidence="8" id="KW-0804">Transcription</keyword>
<name>A0AAW1R0E1_9CHLO</name>
<evidence type="ECO:0000256" key="4">
    <source>
        <dbReference type="ARBA" id="ARBA00022737"/>
    </source>
</evidence>
<dbReference type="Pfam" id="PF00847">
    <property type="entry name" value="AP2"/>
    <property type="match status" value="2"/>
</dbReference>
<dbReference type="InterPro" id="IPR015943">
    <property type="entry name" value="WD40/YVTN_repeat-like_dom_sf"/>
</dbReference>
<feature type="compositionally biased region" description="Low complexity" evidence="14">
    <location>
        <begin position="787"/>
        <end position="806"/>
    </location>
</feature>
<dbReference type="PANTHER" id="PTHR46042:SF1">
    <property type="entry name" value="DIPHTHINE METHYLTRANSFERASE"/>
    <property type="match status" value="1"/>
</dbReference>
<feature type="compositionally biased region" description="Basic and acidic residues" evidence="14">
    <location>
        <begin position="290"/>
        <end position="308"/>
    </location>
</feature>
<comment type="pathway">
    <text evidence="2">Protein modification; peptidyl-diphthamide biosynthesis.</text>
</comment>
<evidence type="ECO:0000256" key="12">
    <source>
        <dbReference type="ARBA" id="ARBA00047551"/>
    </source>
</evidence>
<evidence type="ECO:0000256" key="10">
    <source>
        <dbReference type="ARBA" id="ARBA00038092"/>
    </source>
</evidence>
<organism evidence="16 17">
    <name type="scientific">Apatococcus lobatus</name>
    <dbReference type="NCBI Taxonomy" id="904363"/>
    <lineage>
        <taxon>Eukaryota</taxon>
        <taxon>Viridiplantae</taxon>
        <taxon>Chlorophyta</taxon>
        <taxon>core chlorophytes</taxon>
        <taxon>Trebouxiophyceae</taxon>
        <taxon>Chlorellales</taxon>
        <taxon>Chlorellaceae</taxon>
        <taxon>Apatococcus</taxon>
    </lineage>
</organism>